<reference evidence="4 5" key="1">
    <citation type="submission" date="2024-03" db="EMBL/GenBank/DDBJ databases">
        <title>Aureococcus anophagefferens CCMP1851 and Kratosvirus quantuckense: Draft genome of a second virus-susceptible host strain in the model system.</title>
        <authorList>
            <person name="Chase E."/>
            <person name="Truchon A.R."/>
            <person name="Schepens W."/>
            <person name="Wilhelm S.W."/>
        </authorList>
    </citation>
    <scope>NUCLEOTIDE SEQUENCE [LARGE SCALE GENOMIC DNA]</scope>
    <source>
        <strain evidence="4 5">CCMP1851</strain>
    </source>
</reference>
<evidence type="ECO:0000256" key="2">
    <source>
        <dbReference type="SAM" id="MobiDB-lite"/>
    </source>
</evidence>
<evidence type="ECO:0000256" key="3">
    <source>
        <dbReference type="SAM" id="Phobius"/>
    </source>
</evidence>
<accession>A0ABR1G2D9</accession>
<dbReference type="PANTHER" id="PTHR43083:SF6">
    <property type="entry name" value="MANNAN POLYMERASE COMPLEXES SUBUNIT MNN9"/>
    <property type="match status" value="1"/>
</dbReference>
<sequence length="416" mass="44665">MLLGSHRRGLAAPAPRAVAPTAPPPMAETPPKVWNRLALAALLFMCFAVSHLIATHMKSMITVAPVSVQADLKNRETKSTWDTHIPRVNISAALAARLEEIRAERAAPGYRGRYPGEEAWWGGLRRREKVLVLSPVRRTNARRQKRFVKLLLSLDWDRRDLSVATLVSPDSVAVCEAADAALRDAKPPFASVTTYLEPAGLAGLNTGDQESGARHKLEHQLARRSAIARARNHLAVAAVGASDAEWVLWLDNDLLFYGADLLLQLRASDVDVVVPTCYCSGGDACGSGVYDRNSWAETPASAAKLRELDAAGRGDALVVHGYGAATATAPGGEAIVSMDGRRRFLDDLRTDALAPLVPLGGVGATCILLRADLVREGLSFPSFALNHAIESEGIAQMALKMGARVYGRTDVAIKHA</sequence>
<dbReference type="Gene3D" id="3.90.550.10">
    <property type="entry name" value="Spore Coat Polysaccharide Biosynthesis Protein SpsA, Chain A"/>
    <property type="match status" value="1"/>
</dbReference>
<feature type="transmembrane region" description="Helical" evidence="3">
    <location>
        <begin position="33"/>
        <end position="54"/>
    </location>
</feature>
<dbReference type="PANTHER" id="PTHR43083">
    <property type="entry name" value="MANNAN POLYMERASE II"/>
    <property type="match status" value="1"/>
</dbReference>
<organism evidence="4 5">
    <name type="scientific">Aureococcus anophagefferens</name>
    <name type="common">Harmful bloom alga</name>
    <dbReference type="NCBI Taxonomy" id="44056"/>
    <lineage>
        <taxon>Eukaryota</taxon>
        <taxon>Sar</taxon>
        <taxon>Stramenopiles</taxon>
        <taxon>Ochrophyta</taxon>
        <taxon>Pelagophyceae</taxon>
        <taxon>Pelagomonadales</taxon>
        <taxon>Pelagomonadaceae</taxon>
        <taxon>Aureococcus</taxon>
    </lineage>
</organism>
<evidence type="ECO:0000313" key="4">
    <source>
        <dbReference type="EMBL" id="KAK7242666.1"/>
    </source>
</evidence>
<dbReference type="InterPro" id="IPR052086">
    <property type="entry name" value="Mannan_Polymerase_Subunit"/>
</dbReference>
<dbReference type="Proteomes" id="UP001363151">
    <property type="component" value="Unassembled WGS sequence"/>
</dbReference>
<name>A0ABR1G2D9_AURAN</name>
<comment type="caution">
    <text evidence="4">The sequence shown here is derived from an EMBL/GenBank/DDBJ whole genome shotgun (WGS) entry which is preliminary data.</text>
</comment>
<comment type="similarity">
    <text evidence="1">Belongs to the ANP1/MMN9/VAN1 family.</text>
</comment>
<dbReference type="InterPro" id="IPR029044">
    <property type="entry name" value="Nucleotide-diphossugar_trans"/>
</dbReference>
<feature type="compositionally biased region" description="Low complexity" evidence="2">
    <location>
        <begin position="11"/>
        <end position="20"/>
    </location>
</feature>
<keyword evidence="3" id="KW-1133">Transmembrane helix</keyword>
<feature type="region of interest" description="Disordered" evidence="2">
    <location>
        <begin position="1"/>
        <end position="26"/>
    </location>
</feature>
<keyword evidence="3" id="KW-0812">Transmembrane</keyword>
<gene>
    <name evidence="4" type="primary">ANP1</name>
    <name evidence="4" type="ORF">SO694_00016315</name>
</gene>
<dbReference type="EMBL" id="JBBJCI010000141">
    <property type="protein sequence ID" value="KAK7242666.1"/>
    <property type="molecule type" value="Genomic_DNA"/>
</dbReference>
<proteinExistence type="inferred from homology"/>
<dbReference type="Pfam" id="PF03452">
    <property type="entry name" value="Anp1"/>
    <property type="match status" value="1"/>
</dbReference>
<evidence type="ECO:0000256" key="1">
    <source>
        <dbReference type="ARBA" id="ARBA00037964"/>
    </source>
</evidence>
<keyword evidence="5" id="KW-1185">Reference proteome</keyword>
<evidence type="ECO:0000313" key="5">
    <source>
        <dbReference type="Proteomes" id="UP001363151"/>
    </source>
</evidence>
<keyword evidence="3" id="KW-0472">Membrane</keyword>
<protein>
    <submittedName>
        <fullName evidence="4">Mannan polymerase II</fullName>
    </submittedName>
</protein>